<keyword evidence="3" id="KW-1185">Reference proteome</keyword>
<evidence type="ECO:0000313" key="2">
    <source>
        <dbReference type="EMBL" id="CAH0059370.1"/>
    </source>
</evidence>
<reference evidence="3" key="1">
    <citation type="submission" date="2019-06" db="EMBL/GenBank/DDBJ databases">
        <authorList>
            <person name="Broberg M."/>
        </authorList>
    </citation>
    <scope>NUCLEOTIDE SEQUENCE [LARGE SCALE GENOMIC DNA]</scope>
</reference>
<feature type="region of interest" description="Disordered" evidence="1">
    <location>
        <begin position="64"/>
        <end position="94"/>
    </location>
</feature>
<proteinExistence type="predicted"/>
<name>A0A9N9ZMD2_9HYPO</name>
<sequence length="94" mass="10416">MAHSLYLVYLILSRVIDNVGSTRNILHKNSAPSVDPYLKLRRRAMGDLDDLCGRAPTGSSFLSRLTGSDRALPDKDHRRFDARLGPVGNPRNVA</sequence>
<organism evidence="2 3">
    <name type="scientific">Clonostachys solani</name>
    <dbReference type="NCBI Taxonomy" id="160281"/>
    <lineage>
        <taxon>Eukaryota</taxon>
        <taxon>Fungi</taxon>
        <taxon>Dikarya</taxon>
        <taxon>Ascomycota</taxon>
        <taxon>Pezizomycotina</taxon>
        <taxon>Sordariomycetes</taxon>
        <taxon>Hypocreomycetidae</taxon>
        <taxon>Hypocreales</taxon>
        <taxon>Bionectriaceae</taxon>
        <taxon>Clonostachys</taxon>
    </lineage>
</organism>
<dbReference type="AlphaFoldDB" id="A0A9N9ZMD2"/>
<feature type="compositionally biased region" description="Basic and acidic residues" evidence="1">
    <location>
        <begin position="71"/>
        <end position="82"/>
    </location>
</feature>
<accession>A0A9N9ZMD2</accession>
<protein>
    <submittedName>
        <fullName evidence="2">Uncharacterized protein</fullName>
    </submittedName>
</protein>
<evidence type="ECO:0000313" key="3">
    <source>
        <dbReference type="Proteomes" id="UP000775872"/>
    </source>
</evidence>
<gene>
    <name evidence="2" type="ORF">CSOL1703_00011406</name>
</gene>
<reference evidence="2 3" key="2">
    <citation type="submission" date="2021-10" db="EMBL/GenBank/DDBJ databases">
        <authorList>
            <person name="Piombo E."/>
        </authorList>
    </citation>
    <scope>NUCLEOTIDE SEQUENCE [LARGE SCALE GENOMIC DNA]</scope>
</reference>
<evidence type="ECO:0000256" key="1">
    <source>
        <dbReference type="SAM" id="MobiDB-lite"/>
    </source>
</evidence>
<dbReference type="Proteomes" id="UP000775872">
    <property type="component" value="Unassembled WGS sequence"/>
</dbReference>
<comment type="caution">
    <text evidence="2">The sequence shown here is derived from an EMBL/GenBank/DDBJ whole genome shotgun (WGS) entry which is preliminary data.</text>
</comment>
<dbReference type="EMBL" id="CABFOC020000097">
    <property type="protein sequence ID" value="CAH0059370.1"/>
    <property type="molecule type" value="Genomic_DNA"/>
</dbReference>